<dbReference type="InterPro" id="IPR000648">
    <property type="entry name" value="Oxysterol-bd"/>
</dbReference>
<evidence type="ECO:0008006" key="10">
    <source>
        <dbReference type="Google" id="ProtNLM"/>
    </source>
</evidence>
<feature type="region of interest" description="Disordered" evidence="5">
    <location>
        <begin position="85"/>
        <end position="110"/>
    </location>
</feature>
<dbReference type="STRING" id="763407.A0A162V3H5"/>
<dbReference type="InParanoid" id="A0A162V3H5"/>
<evidence type="ECO:0000256" key="2">
    <source>
        <dbReference type="ARBA" id="ARBA00022448"/>
    </source>
</evidence>
<dbReference type="Gene3D" id="2.60.120.680">
    <property type="entry name" value="GOLD domain"/>
    <property type="match status" value="1"/>
</dbReference>
<dbReference type="GO" id="GO:0097038">
    <property type="term" value="C:perinuclear endoplasmic reticulum"/>
    <property type="evidence" value="ECO:0007669"/>
    <property type="project" value="TreeGrafter"/>
</dbReference>
<proteinExistence type="inferred from homology"/>
<feature type="region of interest" description="Disordered" evidence="5">
    <location>
        <begin position="366"/>
        <end position="393"/>
    </location>
</feature>
<dbReference type="PROSITE" id="PS50003">
    <property type="entry name" value="PH_DOMAIN"/>
    <property type="match status" value="1"/>
</dbReference>
<evidence type="ECO:0000259" key="7">
    <source>
        <dbReference type="PROSITE" id="PS50866"/>
    </source>
</evidence>
<evidence type="ECO:0000256" key="1">
    <source>
        <dbReference type="ARBA" id="ARBA00008842"/>
    </source>
</evidence>
<dbReference type="PANTHER" id="PTHR10972">
    <property type="entry name" value="OXYSTEROL-BINDING PROTEIN-RELATED"/>
    <property type="match status" value="1"/>
</dbReference>
<dbReference type="Proteomes" id="UP000077315">
    <property type="component" value="Unassembled WGS sequence"/>
</dbReference>
<feature type="region of interest" description="Disordered" evidence="5">
    <location>
        <begin position="433"/>
        <end position="455"/>
    </location>
</feature>
<accession>A0A162V3H5</accession>
<dbReference type="SUPFAM" id="SSF101576">
    <property type="entry name" value="Supernatant protein factor (SPF), C-terminal domain"/>
    <property type="match status" value="1"/>
</dbReference>
<dbReference type="FunFam" id="2.40.160.120:FF:000001">
    <property type="entry name" value="Oxysterol-binding protein"/>
    <property type="match status" value="1"/>
</dbReference>
<dbReference type="OrthoDB" id="1854502at2759"/>
<keyword evidence="3" id="KW-0445">Lipid transport</keyword>
<dbReference type="GO" id="GO:0006887">
    <property type="term" value="P:exocytosis"/>
    <property type="evidence" value="ECO:0007669"/>
    <property type="project" value="TreeGrafter"/>
</dbReference>
<dbReference type="GO" id="GO:0006897">
    <property type="term" value="P:endocytosis"/>
    <property type="evidence" value="ECO:0007669"/>
    <property type="project" value="TreeGrafter"/>
</dbReference>
<protein>
    <recommendedName>
        <fullName evidence="10">PH domain-containing protein</fullName>
    </recommendedName>
</protein>
<dbReference type="Pfam" id="PF01237">
    <property type="entry name" value="Oxysterol_BP"/>
    <property type="match status" value="1"/>
</dbReference>
<dbReference type="GO" id="GO:0035621">
    <property type="term" value="P:ER to Golgi ceramide transport"/>
    <property type="evidence" value="ECO:0007669"/>
    <property type="project" value="TreeGrafter"/>
</dbReference>
<dbReference type="Pfam" id="PF15409">
    <property type="entry name" value="PH_8"/>
    <property type="match status" value="1"/>
</dbReference>
<dbReference type="PROSITE" id="PS50866">
    <property type="entry name" value="GOLD"/>
    <property type="match status" value="1"/>
</dbReference>
<evidence type="ECO:0000256" key="4">
    <source>
        <dbReference type="ARBA" id="ARBA00023121"/>
    </source>
</evidence>
<dbReference type="AlphaFoldDB" id="A0A162V3H5"/>
<keyword evidence="4" id="KW-0446">Lipid-binding</keyword>
<feature type="compositionally biased region" description="Acidic residues" evidence="5">
    <location>
        <begin position="433"/>
        <end position="454"/>
    </location>
</feature>
<dbReference type="PANTHER" id="PTHR10972:SF203">
    <property type="entry name" value="OXYSTEROL-BINDING PROTEIN HOMOLOG 3"/>
    <property type="match status" value="1"/>
</dbReference>
<evidence type="ECO:0000313" key="8">
    <source>
        <dbReference type="EMBL" id="OAD79692.1"/>
    </source>
</evidence>
<dbReference type="GO" id="GO:0120009">
    <property type="term" value="P:intermembrane lipid transfer"/>
    <property type="evidence" value="ECO:0007669"/>
    <property type="project" value="UniProtKB-ARBA"/>
</dbReference>
<gene>
    <name evidence="8" type="ORF">PHYBLDRAFT_130103</name>
</gene>
<evidence type="ECO:0000256" key="3">
    <source>
        <dbReference type="ARBA" id="ARBA00023055"/>
    </source>
</evidence>
<comment type="similarity">
    <text evidence="1">Belongs to the OSBP family.</text>
</comment>
<dbReference type="RefSeq" id="XP_018297732.1">
    <property type="nucleotide sequence ID" value="XM_018429336.1"/>
</dbReference>
<dbReference type="EMBL" id="KV440972">
    <property type="protein sequence ID" value="OAD79692.1"/>
    <property type="molecule type" value="Genomic_DNA"/>
</dbReference>
<evidence type="ECO:0000256" key="5">
    <source>
        <dbReference type="SAM" id="MobiDB-lite"/>
    </source>
</evidence>
<dbReference type="VEuPathDB" id="FungiDB:PHYBLDRAFT_130103"/>
<dbReference type="InterPro" id="IPR036598">
    <property type="entry name" value="GOLD_dom_sf"/>
</dbReference>
<dbReference type="FunCoup" id="A0A162V3H5">
    <property type="interactions" value="155"/>
</dbReference>
<feature type="compositionally biased region" description="Low complexity" evidence="5">
    <location>
        <begin position="85"/>
        <end position="96"/>
    </location>
</feature>
<dbReference type="Gene3D" id="3.30.70.3490">
    <property type="match status" value="1"/>
</dbReference>
<feature type="compositionally biased region" description="Low complexity" evidence="5">
    <location>
        <begin position="381"/>
        <end position="393"/>
    </location>
</feature>
<dbReference type="InterPro" id="IPR001849">
    <property type="entry name" value="PH_domain"/>
</dbReference>
<evidence type="ECO:0000259" key="6">
    <source>
        <dbReference type="PROSITE" id="PS50003"/>
    </source>
</evidence>
<sequence length="873" mass="99422">MEVVQVQPRDTYFHYVYVSTEGTTIHWSFTTQKNNISFGLYRINNQAQVSFGANNKEQYGLYSPDHDDRARSQEHTSINENYLASTAASSQNSPSSHQNGHGRTRAKSVASVKLKERGLEEIIPINDMQSSRAKIEGSYKVADPGNYVLVFDNTFSRTTPKILTFSVNLMEDTSPILPAPQQPHISGWLLKKKRRRMQGWAKRWFSLSSSGVLSYSIDKDSIIRGSIQVMASIVSNNESQRLIHIDSGTALYHLKTSSTEEHSSWVNALKVYDITANESKKSILNRSGITAVKASVPTKSIDDWIECGLKDSIRLSNEAYKMTSILQELKKQLDGKTNKADYSEELKMSIEKLMSQHKLVTNGIREQEEQWQSTQNTLHSLPATNPRNPLNLLNSSKASTVRSLESSKQSQLSLYSEEFFDAEDFVLSTEEDYLEAGEENDNISEGDSSDDEDGHDIVSLEQSFNLDNSGSCQRRSKLPSPSIADIGSALSVFRKNVGKDLSTIAMPVSMNEPINFLQKACEDMEYSDLLDKASTLSDSMERLMYVALFAISGYSSSQYRTERKPFNPMMTETYESIRPDKGFRFMSEKVSHNPLIIATHTESRNYTHWQCSKIKSKFWGRSMEFITEGTFHVTLTGHYDHFTYSKPSSWLRNMMAGEKYLEHAGEMKIVNQTTKEYAVISFKEGTGGGIFGAPTNRNDVIATFFDADNIKCRRVVGKWSEKLAEELEMNKRKLSVLWAASPQTIEDFEKYYGFNKFTVELNEITSIEDGRIPKTDTRLRPDQCLYEQGFVEQADIEKQRIEQKQRDRRKNMEANKIPWESRWFKLQQDAFVDPAFVDSPGTQDSIGHSWQFTGDYWAIRESGKWPSDIPDLW</sequence>
<feature type="domain" description="GOLD" evidence="7">
    <location>
        <begin position="1"/>
        <end position="169"/>
    </location>
</feature>
<dbReference type="GO" id="GO:0032934">
    <property type="term" value="F:sterol binding"/>
    <property type="evidence" value="ECO:0007669"/>
    <property type="project" value="TreeGrafter"/>
</dbReference>
<dbReference type="GO" id="GO:0034727">
    <property type="term" value="P:piecemeal microautophagy of the nucleus"/>
    <property type="evidence" value="ECO:0007669"/>
    <property type="project" value="TreeGrafter"/>
</dbReference>
<dbReference type="InterPro" id="IPR037239">
    <property type="entry name" value="OSBP_sf"/>
</dbReference>
<organism evidence="8 9">
    <name type="scientific">Phycomyces blakesleeanus (strain ATCC 8743b / DSM 1359 / FGSC 10004 / NBRC 33097 / NRRL 1555)</name>
    <dbReference type="NCBI Taxonomy" id="763407"/>
    <lineage>
        <taxon>Eukaryota</taxon>
        <taxon>Fungi</taxon>
        <taxon>Fungi incertae sedis</taxon>
        <taxon>Mucoromycota</taxon>
        <taxon>Mucoromycotina</taxon>
        <taxon>Mucoromycetes</taxon>
        <taxon>Mucorales</taxon>
        <taxon>Phycomycetaceae</taxon>
        <taxon>Phycomyces</taxon>
    </lineage>
</organism>
<dbReference type="GO" id="GO:0030011">
    <property type="term" value="P:maintenance of cell polarity"/>
    <property type="evidence" value="ECO:0007669"/>
    <property type="project" value="TreeGrafter"/>
</dbReference>
<dbReference type="Gene3D" id="2.30.29.30">
    <property type="entry name" value="Pleckstrin-homology domain (PH domain)/Phosphotyrosine-binding domain (PTB)"/>
    <property type="match status" value="1"/>
</dbReference>
<evidence type="ECO:0000313" key="9">
    <source>
        <dbReference type="Proteomes" id="UP000077315"/>
    </source>
</evidence>
<dbReference type="Pfam" id="PF13897">
    <property type="entry name" value="GOLD_2"/>
    <property type="match status" value="1"/>
</dbReference>
<keyword evidence="9" id="KW-1185">Reference proteome</keyword>
<dbReference type="SMART" id="SM00233">
    <property type="entry name" value="PH"/>
    <property type="match status" value="1"/>
</dbReference>
<dbReference type="GO" id="GO:0005886">
    <property type="term" value="C:plasma membrane"/>
    <property type="evidence" value="ECO:0007669"/>
    <property type="project" value="TreeGrafter"/>
</dbReference>
<keyword evidence="2" id="KW-0813">Transport</keyword>
<dbReference type="SUPFAM" id="SSF144000">
    <property type="entry name" value="Oxysterol-binding protein-like"/>
    <property type="match status" value="1"/>
</dbReference>
<reference evidence="9" key="1">
    <citation type="submission" date="2015-06" db="EMBL/GenBank/DDBJ databases">
        <title>Expansion of signal transduction pathways in fungi by whole-genome duplication.</title>
        <authorList>
            <consortium name="DOE Joint Genome Institute"/>
            <person name="Corrochano L.M."/>
            <person name="Kuo A."/>
            <person name="Marcet-Houben M."/>
            <person name="Polaino S."/>
            <person name="Salamov A."/>
            <person name="Villalobos J.M."/>
            <person name="Alvarez M.I."/>
            <person name="Avalos J."/>
            <person name="Benito E.P."/>
            <person name="Benoit I."/>
            <person name="Burger G."/>
            <person name="Camino L.P."/>
            <person name="Canovas D."/>
            <person name="Cerda-Olmedo E."/>
            <person name="Cheng J.-F."/>
            <person name="Dominguez A."/>
            <person name="Elias M."/>
            <person name="Eslava A.P."/>
            <person name="Glaser F."/>
            <person name="Grimwood J."/>
            <person name="Gutierrez G."/>
            <person name="Heitman J."/>
            <person name="Henrissat B."/>
            <person name="Iturriaga E.A."/>
            <person name="Lang B.F."/>
            <person name="Lavin J.L."/>
            <person name="Lee S."/>
            <person name="Li W."/>
            <person name="Lindquist E."/>
            <person name="Lopez-Garcia S."/>
            <person name="Luque E.M."/>
            <person name="Marcos A.T."/>
            <person name="Martin J."/>
            <person name="McCluskey K."/>
            <person name="Medina H.R."/>
            <person name="Miralles-Duran A."/>
            <person name="Miyazaki A."/>
            <person name="Munoz-Torres E."/>
            <person name="Oguiza J.A."/>
            <person name="Ohm R."/>
            <person name="Olmedo M."/>
            <person name="Orejas M."/>
            <person name="Ortiz-Castellanos L."/>
            <person name="Pisabarro A.G."/>
            <person name="Rodriguez-Romero J."/>
            <person name="Ruiz-Herrera J."/>
            <person name="Ruiz-Vazquez R."/>
            <person name="Sanz C."/>
            <person name="Schackwitz W."/>
            <person name="Schmutz J."/>
            <person name="Shahriari M."/>
            <person name="Shelest E."/>
            <person name="Silva-Franco F."/>
            <person name="Soanes D."/>
            <person name="Syed K."/>
            <person name="Tagua V.G."/>
            <person name="Talbot N.J."/>
            <person name="Thon M."/>
            <person name="De vries R.P."/>
            <person name="Wiebenga A."/>
            <person name="Yadav J.S."/>
            <person name="Braun E.L."/>
            <person name="Baker S."/>
            <person name="Garre V."/>
            <person name="Horwitz B."/>
            <person name="Torres-Martinez S."/>
            <person name="Idnurm A."/>
            <person name="Herrera-Estrella A."/>
            <person name="Gabaldon T."/>
            <person name="Grigoriev I.V."/>
        </authorList>
    </citation>
    <scope>NUCLEOTIDE SEQUENCE [LARGE SCALE GENOMIC DNA]</scope>
    <source>
        <strain evidence="9">NRRL 1555(-)</strain>
    </source>
</reference>
<feature type="domain" description="PH" evidence="6">
    <location>
        <begin position="182"/>
        <end position="274"/>
    </location>
</feature>
<dbReference type="SUPFAM" id="SSF50729">
    <property type="entry name" value="PH domain-like"/>
    <property type="match status" value="1"/>
</dbReference>
<dbReference type="GO" id="GO:0032541">
    <property type="term" value="C:cortical endoplasmic reticulum"/>
    <property type="evidence" value="ECO:0007669"/>
    <property type="project" value="TreeGrafter"/>
</dbReference>
<dbReference type="GeneID" id="28990242"/>
<dbReference type="InterPro" id="IPR009038">
    <property type="entry name" value="GOLD_dom"/>
</dbReference>
<name>A0A162V3H5_PHYB8</name>
<dbReference type="Gene3D" id="2.40.160.120">
    <property type="match status" value="1"/>
</dbReference>
<dbReference type="GO" id="GO:0005829">
    <property type="term" value="C:cytosol"/>
    <property type="evidence" value="ECO:0007669"/>
    <property type="project" value="TreeGrafter"/>
</dbReference>
<dbReference type="InterPro" id="IPR011993">
    <property type="entry name" value="PH-like_dom_sf"/>
</dbReference>
<dbReference type="InterPro" id="IPR041680">
    <property type="entry name" value="PH_8"/>
</dbReference>
<feature type="compositionally biased region" description="Polar residues" evidence="5">
    <location>
        <begin position="370"/>
        <end position="379"/>
    </location>
</feature>